<dbReference type="STRING" id="3750.A0A498IQV8"/>
<evidence type="ECO:0000313" key="9">
    <source>
        <dbReference type="Proteomes" id="UP000290289"/>
    </source>
</evidence>
<dbReference type="SMR" id="A0A498IQV8"/>
<gene>
    <name evidence="8" type="ORF">DVH24_027191</name>
</gene>
<dbReference type="AlphaFoldDB" id="A0A498IQV8"/>
<feature type="chain" id="PRO_5019800703" description="Peptidase A1 domain-containing protein" evidence="6">
    <location>
        <begin position="28"/>
        <end position="471"/>
    </location>
</feature>
<protein>
    <recommendedName>
        <fullName evidence="7">Peptidase A1 domain-containing protein</fullName>
    </recommendedName>
</protein>
<name>A0A498IQV8_MALDO</name>
<dbReference type="InterPro" id="IPR032799">
    <property type="entry name" value="TAXi_C"/>
</dbReference>
<evidence type="ECO:0000256" key="3">
    <source>
        <dbReference type="ARBA" id="ARBA00022750"/>
    </source>
</evidence>
<dbReference type="Gene3D" id="2.40.70.10">
    <property type="entry name" value="Acid Proteases"/>
    <property type="match status" value="2"/>
</dbReference>
<keyword evidence="4" id="KW-0378">Hydrolase</keyword>
<keyword evidence="6" id="KW-0732">Signal</keyword>
<comment type="caution">
    <text evidence="8">The sequence shown here is derived from an EMBL/GenBank/DDBJ whole genome shotgun (WGS) entry which is preliminary data.</text>
</comment>
<dbReference type="Pfam" id="PF14541">
    <property type="entry name" value="TAXi_C"/>
    <property type="match status" value="1"/>
</dbReference>
<evidence type="ECO:0000256" key="1">
    <source>
        <dbReference type="ARBA" id="ARBA00007447"/>
    </source>
</evidence>
<feature type="domain" description="Peptidase A1" evidence="7">
    <location>
        <begin position="113"/>
        <end position="463"/>
    </location>
</feature>
<evidence type="ECO:0000256" key="6">
    <source>
        <dbReference type="SAM" id="SignalP"/>
    </source>
</evidence>
<dbReference type="Pfam" id="PF14543">
    <property type="entry name" value="TAXi_N"/>
    <property type="match status" value="2"/>
</dbReference>
<keyword evidence="3" id="KW-0064">Aspartyl protease</keyword>
<comment type="similarity">
    <text evidence="1">Belongs to the peptidase A1 family.</text>
</comment>
<dbReference type="InterPro" id="IPR033121">
    <property type="entry name" value="PEPTIDASE_A1"/>
</dbReference>
<keyword evidence="9" id="KW-1185">Reference proteome</keyword>
<dbReference type="GO" id="GO:0006508">
    <property type="term" value="P:proteolysis"/>
    <property type="evidence" value="ECO:0007669"/>
    <property type="project" value="UniProtKB-KW"/>
</dbReference>
<dbReference type="PANTHER" id="PTHR47967">
    <property type="entry name" value="OS07G0603500 PROTEIN-RELATED"/>
    <property type="match status" value="1"/>
</dbReference>
<dbReference type="GO" id="GO:0004190">
    <property type="term" value="F:aspartic-type endopeptidase activity"/>
    <property type="evidence" value="ECO:0007669"/>
    <property type="project" value="UniProtKB-KW"/>
</dbReference>
<dbReference type="PROSITE" id="PS51767">
    <property type="entry name" value="PEPTIDASE_A1"/>
    <property type="match status" value="1"/>
</dbReference>
<dbReference type="Gramene" id="mRNA:MD11G0244700">
    <property type="protein sequence ID" value="mRNA:MD11G0244700"/>
    <property type="gene ID" value="MD11G0244700"/>
</dbReference>
<dbReference type="Proteomes" id="UP000290289">
    <property type="component" value="Chromosome 11"/>
</dbReference>
<dbReference type="InterPro" id="IPR021109">
    <property type="entry name" value="Peptidase_aspartic_dom_sf"/>
</dbReference>
<evidence type="ECO:0000256" key="2">
    <source>
        <dbReference type="ARBA" id="ARBA00022670"/>
    </source>
</evidence>
<evidence type="ECO:0000256" key="4">
    <source>
        <dbReference type="ARBA" id="ARBA00022801"/>
    </source>
</evidence>
<sequence>MAVLALVYKLSTSLFLLLSLLWGAAIAVSSKPNGFSVELMHIFSPASPLYPGNISFQEEMQRLLQRSDVRMRHIDATIASALTLSNNMSQTAKNQLDDEFIRPQVEYYPIASYIVAVGVGTFPDAKFPERPFKSYYLYMDTGSSLTWVLCADCEKQKPPRCFKTREPPFPNGESQSYKPLPCNKHRFCTPNLCIGDYCSEATEETFTFLSNKGRPLPIEDIVFGCAHDTRNVDFGSQEDFKVAGFMGLGYSPSSFPLQISHLIQGKFSFCLSHNREIPTYLRFGGDIPEPSSGLRVTNLVLIPEIPYYYVNLKAISVNGQKLLIDPSVFALRSGGYQGGCLMDNGSSVTYLITPAYKALVKFLEMFYMRYPNYVRHLGPINPAFELCYRWAPPIVPLPAVTFHFEGADLELKDEAFITLEDRDGSSILCLAMMENTVRTIVGSLQQTNYRFIYDLNNALLKFVPEDCAKWS</sequence>
<dbReference type="EMBL" id="RDQH01000337">
    <property type="protein sequence ID" value="RXH84292.1"/>
    <property type="molecule type" value="Genomic_DNA"/>
</dbReference>
<feature type="signal peptide" evidence="6">
    <location>
        <begin position="1"/>
        <end position="27"/>
    </location>
</feature>
<keyword evidence="5" id="KW-0325">Glycoprotein</keyword>
<organism evidence="8 9">
    <name type="scientific">Malus domestica</name>
    <name type="common">Apple</name>
    <name type="synonym">Pyrus malus</name>
    <dbReference type="NCBI Taxonomy" id="3750"/>
    <lineage>
        <taxon>Eukaryota</taxon>
        <taxon>Viridiplantae</taxon>
        <taxon>Streptophyta</taxon>
        <taxon>Embryophyta</taxon>
        <taxon>Tracheophyta</taxon>
        <taxon>Spermatophyta</taxon>
        <taxon>Magnoliopsida</taxon>
        <taxon>eudicotyledons</taxon>
        <taxon>Gunneridae</taxon>
        <taxon>Pentapetalae</taxon>
        <taxon>rosids</taxon>
        <taxon>fabids</taxon>
        <taxon>Rosales</taxon>
        <taxon>Rosaceae</taxon>
        <taxon>Amygdaloideae</taxon>
        <taxon>Maleae</taxon>
        <taxon>Malus</taxon>
    </lineage>
</organism>
<reference evidence="8 9" key="1">
    <citation type="submission" date="2018-10" db="EMBL/GenBank/DDBJ databases">
        <title>A high-quality apple genome assembly.</title>
        <authorList>
            <person name="Hu J."/>
        </authorList>
    </citation>
    <scope>NUCLEOTIDE SEQUENCE [LARGE SCALE GENOMIC DNA]</scope>
    <source>
        <strain evidence="9">cv. HFTH1</strain>
        <tissue evidence="8">Young leaf</tissue>
    </source>
</reference>
<proteinExistence type="inferred from homology"/>
<dbReference type="InterPro" id="IPR034161">
    <property type="entry name" value="Pepsin-like_plant"/>
</dbReference>
<dbReference type="CDD" id="cd05476">
    <property type="entry name" value="pepsin_A_like_plant"/>
    <property type="match status" value="1"/>
</dbReference>
<keyword evidence="2" id="KW-0645">Protease</keyword>
<accession>A0A498IQV8</accession>
<evidence type="ECO:0000256" key="5">
    <source>
        <dbReference type="ARBA" id="ARBA00023180"/>
    </source>
</evidence>
<evidence type="ECO:0000313" key="8">
    <source>
        <dbReference type="EMBL" id="RXH84292.1"/>
    </source>
</evidence>
<dbReference type="SUPFAM" id="SSF50630">
    <property type="entry name" value="Acid proteases"/>
    <property type="match status" value="1"/>
</dbReference>
<evidence type="ECO:0000259" key="7">
    <source>
        <dbReference type="PROSITE" id="PS51767"/>
    </source>
</evidence>
<dbReference type="InterPro" id="IPR051708">
    <property type="entry name" value="Plant_Aspart_Prot_A1"/>
</dbReference>
<dbReference type="InterPro" id="IPR032861">
    <property type="entry name" value="TAXi_N"/>
</dbReference>